<dbReference type="RefSeq" id="WP_185041519.1">
    <property type="nucleotide sequence ID" value="NZ_BAABFG010000005.1"/>
</dbReference>
<comment type="caution">
    <text evidence="1">The sequence shown here is derived from an EMBL/GenBank/DDBJ whole genome shotgun (WGS) entry which is preliminary data.</text>
</comment>
<sequence length="302" mass="33110">MTATATRHPAPGGVRLDVRGPVRPALRIEAAGRKRFVLRQPAGPVLFGRVEGDWSGADYLRTGRFRSPIGPLRTPADRFEEEDDSWYARWAHHLATELLASPDGPLYTGQWLLSSAVRRLAVRPGSMPVARRWAELLCAPDRDELDWISQAGLWRVLPLRDLSAPDAGRVKAYRKQARAGVLPPVLLWWLSALECHVVLDGHDRLVAAIAEDREPPLLGLATVRPAVAAREAEEAVERYLTATVQPWAGFVPDLGDRLAGELRDADAAPARTRAWPLRGGSAAWSALVAAHATDWPPGGDDR</sequence>
<evidence type="ECO:0000313" key="2">
    <source>
        <dbReference type="Proteomes" id="UP000546162"/>
    </source>
</evidence>
<accession>A0A7W7GZ53</accession>
<name>A0A7W7GZ53_9ACTN</name>
<dbReference type="EMBL" id="JACHNB010000001">
    <property type="protein sequence ID" value="MBB4740981.1"/>
    <property type="molecule type" value="Genomic_DNA"/>
</dbReference>
<reference evidence="1 2" key="1">
    <citation type="submission" date="2020-08" db="EMBL/GenBank/DDBJ databases">
        <title>Sequencing the genomes of 1000 actinobacteria strains.</title>
        <authorList>
            <person name="Klenk H.-P."/>
        </authorList>
    </citation>
    <scope>NUCLEOTIDE SEQUENCE [LARGE SCALE GENOMIC DNA]</scope>
    <source>
        <strain evidence="1 2">DSM 45809</strain>
    </source>
</reference>
<evidence type="ECO:0000313" key="1">
    <source>
        <dbReference type="EMBL" id="MBB4740981.1"/>
    </source>
</evidence>
<dbReference type="AlphaFoldDB" id="A0A7W7GZ53"/>
<protein>
    <submittedName>
        <fullName evidence="1">Uncharacterized protein</fullName>
    </submittedName>
</protein>
<gene>
    <name evidence="1" type="ORF">BJY16_004440</name>
</gene>
<proteinExistence type="predicted"/>
<keyword evidence="2" id="KW-1185">Reference proteome</keyword>
<dbReference type="Proteomes" id="UP000546162">
    <property type="component" value="Unassembled WGS sequence"/>
</dbReference>
<organism evidence="1 2">
    <name type="scientific">Actinoplanes octamycinicus</name>
    <dbReference type="NCBI Taxonomy" id="135948"/>
    <lineage>
        <taxon>Bacteria</taxon>
        <taxon>Bacillati</taxon>
        <taxon>Actinomycetota</taxon>
        <taxon>Actinomycetes</taxon>
        <taxon>Micromonosporales</taxon>
        <taxon>Micromonosporaceae</taxon>
        <taxon>Actinoplanes</taxon>
    </lineage>
</organism>